<dbReference type="EMBL" id="GG662719">
    <property type="protein sequence ID" value="EAR93831.1"/>
    <property type="molecule type" value="Genomic_DNA"/>
</dbReference>
<feature type="signal peptide" evidence="3">
    <location>
        <begin position="1"/>
        <end position="24"/>
    </location>
</feature>
<evidence type="ECO:0000256" key="3">
    <source>
        <dbReference type="SAM" id="SignalP"/>
    </source>
</evidence>
<evidence type="ECO:0000256" key="1">
    <source>
        <dbReference type="SAM" id="Coils"/>
    </source>
</evidence>
<name>I7M7J2_TETTS</name>
<dbReference type="KEGG" id="tet:TTHERM_00402020"/>
<feature type="compositionally biased region" description="Acidic residues" evidence="2">
    <location>
        <begin position="306"/>
        <end position="316"/>
    </location>
</feature>
<dbReference type="HOGENOM" id="CLU_815065_0_0_1"/>
<organism evidence="4 5">
    <name type="scientific">Tetrahymena thermophila (strain SB210)</name>
    <dbReference type="NCBI Taxonomy" id="312017"/>
    <lineage>
        <taxon>Eukaryota</taxon>
        <taxon>Sar</taxon>
        <taxon>Alveolata</taxon>
        <taxon>Ciliophora</taxon>
        <taxon>Intramacronucleata</taxon>
        <taxon>Oligohymenophorea</taxon>
        <taxon>Hymenostomatida</taxon>
        <taxon>Tetrahymenina</taxon>
        <taxon>Tetrahymenidae</taxon>
        <taxon>Tetrahymena</taxon>
    </lineage>
</organism>
<dbReference type="InParanoid" id="I7M7J2"/>
<evidence type="ECO:0000313" key="5">
    <source>
        <dbReference type="Proteomes" id="UP000009168"/>
    </source>
</evidence>
<keyword evidence="4" id="KW-0472">Membrane</keyword>
<keyword evidence="4" id="KW-0812">Transmembrane</keyword>
<feature type="coiled-coil region" evidence="1">
    <location>
        <begin position="164"/>
        <end position="191"/>
    </location>
</feature>
<sequence length="341" mass="39919">MTKNVRNIVFFVLVFTCLQQSVICLKQIQLILKFEDAINLQTTSFIQPQCETEVKISQTLNQLDEWVRITQSTDSLQQYKQTLIDLADTIQQSQRYVEQKDNQTQLTDSVSEIQMNNGNSNVDLTLDELTERLSRIENIQTYLDTLQEEGFQDYNDYGKVLNSLRSFIQDIDNLENVQDELSQNRFKLIQKADEVQQIYNKCYPEEIKDTFSEQESGSTILIDNAEDEFSIQGQTESITNQSLSQDDVPKNELNYQDQDDQNLEVFDQEDIQMLSDGIQEQIQQEKEEKEVSQELEQIEIIADQISDQDQESEEQEEKVLLQAQIRDPHLRQLKKAKYQRK</sequence>
<dbReference type="GeneID" id="7839644"/>
<feature type="region of interest" description="Disordered" evidence="2">
    <location>
        <begin position="304"/>
        <end position="323"/>
    </location>
</feature>
<dbReference type="Proteomes" id="UP000009168">
    <property type="component" value="Unassembled WGS sequence"/>
</dbReference>
<gene>
    <name evidence="4" type="ORF">TTHERM_00402020</name>
</gene>
<keyword evidence="5" id="KW-1185">Reference proteome</keyword>
<evidence type="ECO:0000313" key="4">
    <source>
        <dbReference type="EMBL" id="EAR93831.1"/>
    </source>
</evidence>
<reference evidence="5" key="1">
    <citation type="journal article" date="2006" name="PLoS Biol.">
        <title>Macronuclear genome sequence of the ciliate Tetrahymena thermophila, a model eukaryote.</title>
        <authorList>
            <person name="Eisen J.A."/>
            <person name="Coyne R.S."/>
            <person name="Wu M."/>
            <person name="Wu D."/>
            <person name="Thiagarajan M."/>
            <person name="Wortman J.R."/>
            <person name="Badger J.H."/>
            <person name="Ren Q."/>
            <person name="Amedeo P."/>
            <person name="Jones K.M."/>
            <person name="Tallon L.J."/>
            <person name="Delcher A.L."/>
            <person name="Salzberg S.L."/>
            <person name="Silva J.C."/>
            <person name="Haas B.J."/>
            <person name="Majoros W.H."/>
            <person name="Farzad M."/>
            <person name="Carlton J.M."/>
            <person name="Smith R.K. Jr."/>
            <person name="Garg J."/>
            <person name="Pearlman R.E."/>
            <person name="Karrer K.M."/>
            <person name="Sun L."/>
            <person name="Manning G."/>
            <person name="Elde N.C."/>
            <person name="Turkewitz A.P."/>
            <person name="Asai D.J."/>
            <person name="Wilkes D.E."/>
            <person name="Wang Y."/>
            <person name="Cai H."/>
            <person name="Collins K."/>
            <person name="Stewart B.A."/>
            <person name="Lee S.R."/>
            <person name="Wilamowska K."/>
            <person name="Weinberg Z."/>
            <person name="Ruzzo W.L."/>
            <person name="Wloga D."/>
            <person name="Gaertig J."/>
            <person name="Frankel J."/>
            <person name="Tsao C.-C."/>
            <person name="Gorovsky M.A."/>
            <person name="Keeling P.J."/>
            <person name="Waller R.F."/>
            <person name="Patron N.J."/>
            <person name="Cherry J.M."/>
            <person name="Stover N.A."/>
            <person name="Krieger C.J."/>
            <person name="del Toro C."/>
            <person name="Ryder H.F."/>
            <person name="Williamson S.C."/>
            <person name="Barbeau R.A."/>
            <person name="Hamilton E.P."/>
            <person name="Orias E."/>
        </authorList>
    </citation>
    <scope>NUCLEOTIDE SEQUENCE [LARGE SCALE GENOMIC DNA]</scope>
    <source>
        <strain evidence="5">SB210</strain>
    </source>
</reference>
<feature type="chain" id="PRO_5003712116" evidence="3">
    <location>
        <begin position="25"/>
        <end position="341"/>
    </location>
</feature>
<proteinExistence type="predicted"/>
<accession>I7M7J2</accession>
<keyword evidence="1" id="KW-0175">Coiled coil</keyword>
<protein>
    <submittedName>
        <fullName evidence="4">Transmembrane protein, putative</fullName>
    </submittedName>
</protein>
<keyword evidence="3" id="KW-0732">Signal</keyword>
<dbReference type="RefSeq" id="XP_001014076.1">
    <property type="nucleotide sequence ID" value="XM_001014076.2"/>
</dbReference>
<evidence type="ECO:0000256" key="2">
    <source>
        <dbReference type="SAM" id="MobiDB-lite"/>
    </source>
</evidence>
<dbReference type="AlphaFoldDB" id="I7M7J2"/>